<proteinExistence type="predicted"/>
<sequence length="93" mass="10556">MDRGWLTETGNKTLRAARVALGTNTVIVNFEHHVQVAISICGEWLVVVRLKMRRNSFSHAGKTPELEFARREIAGTRFPAIMLSMLWVRTAPH</sequence>
<keyword evidence="2" id="KW-1185">Reference proteome</keyword>
<evidence type="ECO:0000313" key="1">
    <source>
        <dbReference type="EMBL" id="EEH63927.1"/>
    </source>
</evidence>
<dbReference type="AlphaFoldDB" id="C0W068"/>
<comment type="caution">
    <text evidence="1">The sequence shown here is derived from an EMBL/GenBank/DDBJ whole genome shotgun (WGS) entry which is preliminary data.</text>
</comment>
<evidence type="ECO:0000313" key="2">
    <source>
        <dbReference type="Proteomes" id="UP000010301"/>
    </source>
</evidence>
<gene>
    <name evidence="1" type="ORF">HMPREF0044_0946</name>
</gene>
<organism evidence="1 2">
    <name type="scientific">Gleimia coleocanis DSM 15436</name>
    <dbReference type="NCBI Taxonomy" id="525245"/>
    <lineage>
        <taxon>Bacteria</taxon>
        <taxon>Bacillati</taxon>
        <taxon>Actinomycetota</taxon>
        <taxon>Actinomycetes</taxon>
        <taxon>Actinomycetales</taxon>
        <taxon>Actinomycetaceae</taxon>
        <taxon>Gleimia</taxon>
    </lineage>
</organism>
<dbReference type="HOGENOM" id="CLU_2393216_0_0_11"/>
<dbReference type="EMBL" id="ACFG01000030">
    <property type="protein sequence ID" value="EEH63927.1"/>
    <property type="molecule type" value="Genomic_DNA"/>
</dbReference>
<dbReference type="Proteomes" id="UP000010301">
    <property type="component" value="Unassembled WGS sequence"/>
</dbReference>
<protein>
    <submittedName>
        <fullName evidence="1">Uncharacterized protein</fullName>
    </submittedName>
</protein>
<accession>C0W068</accession>
<name>C0W068_9ACTO</name>
<reference evidence="1 2" key="1">
    <citation type="submission" date="2009-01" db="EMBL/GenBank/DDBJ databases">
        <authorList>
            <person name="Qin X."/>
            <person name="Bachman B."/>
            <person name="Battles P."/>
            <person name="Bell A."/>
            <person name="Bess C."/>
            <person name="Bickham C."/>
            <person name="Chaboub L."/>
            <person name="Chen D."/>
            <person name="Coyle M."/>
            <person name="Deiros D.R."/>
            <person name="Dinh H."/>
            <person name="Forbes L."/>
            <person name="Fowler G."/>
            <person name="Francisco L."/>
            <person name="Fu Q."/>
            <person name="Gubbala S."/>
            <person name="Hale W."/>
            <person name="Han Y."/>
            <person name="Hemphill L."/>
            <person name="Highlander S.K."/>
            <person name="Hirani K."/>
            <person name="Hogues M."/>
            <person name="Jackson L."/>
            <person name="Jakkamsetti A."/>
            <person name="Javaid M."/>
            <person name="Jiang H."/>
            <person name="Korchina V."/>
            <person name="Kovar C."/>
            <person name="Lara F."/>
            <person name="Lee S."/>
            <person name="Mata R."/>
            <person name="Mathew T."/>
            <person name="Moen C."/>
            <person name="Morales K."/>
            <person name="Munidasa M."/>
            <person name="Nazareth L."/>
            <person name="Ngo R."/>
            <person name="Nguyen L."/>
            <person name="Okwuonu G."/>
            <person name="Ongeri F."/>
            <person name="Patil S."/>
            <person name="Petrosino J."/>
            <person name="Pham C."/>
            <person name="Pham P."/>
            <person name="Pu L.-L."/>
            <person name="Puazo M."/>
            <person name="Raj R."/>
            <person name="Reid J."/>
            <person name="Rouhana J."/>
            <person name="Saada N."/>
            <person name="Shang Y."/>
            <person name="Simmons D."/>
            <person name="Thornton R."/>
            <person name="Warren J."/>
            <person name="Weissenberger G."/>
            <person name="Zhang J."/>
            <person name="Zhang L."/>
            <person name="Zhou C."/>
            <person name="Zhu D."/>
            <person name="Muzny D."/>
            <person name="Worley K."/>
            <person name="Gibbs R."/>
        </authorList>
    </citation>
    <scope>NUCLEOTIDE SEQUENCE [LARGE SCALE GENOMIC DNA]</scope>
    <source>
        <strain evidence="1 2">DSM 15436</strain>
    </source>
</reference>